<name>A0ABM1EJA1_PRICU</name>
<comment type="similarity">
    <text evidence="2">Belongs to the HMGB family.</text>
</comment>
<dbReference type="GeneID" id="106812807"/>
<dbReference type="Gene3D" id="1.10.30.10">
    <property type="entry name" value="High mobility group box domain"/>
    <property type="match status" value="2"/>
</dbReference>
<evidence type="ECO:0000256" key="6">
    <source>
        <dbReference type="SAM" id="MobiDB-lite"/>
    </source>
</evidence>
<keyword evidence="3 5" id="KW-0238">DNA-binding</keyword>
<feature type="region of interest" description="Disordered" evidence="6">
    <location>
        <begin position="167"/>
        <end position="205"/>
    </location>
</feature>
<reference evidence="9" key="1">
    <citation type="submission" date="2025-08" db="UniProtKB">
        <authorList>
            <consortium name="RefSeq"/>
        </authorList>
    </citation>
    <scope>IDENTIFICATION</scope>
</reference>
<dbReference type="InterPro" id="IPR050342">
    <property type="entry name" value="HMGB"/>
</dbReference>
<dbReference type="SMART" id="SM00398">
    <property type="entry name" value="HMG"/>
    <property type="match status" value="2"/>
</dbReference>
<dbReference type="PRINTS" id="PR00886">
    <property type="entry name" value="HIGHMOBLTY12"/>
</dbReference>
<organism evidence="8 9">
    <name type="scientific">Priapulus caudatus</name>
    <name type="common">Priapulid worm</name>
    <dbReference type="NCBI Taxonomy" id="37621"/>
    <lineage>
        <taxon>Eukaryota</taxon>
        <taxon>Metazoa</taxon>
        <taxon>Ecdysozoa</taxon>
        <taxon>Scalidophora</taxon>
        <taxon>Priapulida</taxon>
        <taxon>Priapulimorpha</taxon>
        <taxon>Priapulimorphida</taxon>
        <taxon>Priapulidae</taxon>
        <taxon>Priapulus</taxon>
    </lineage>
</organism>
<feature type="compositionally biased region" description="Acidic residues" evidence="6">
    <location>
        <begin position="186"/>
        <end position="205"/>
    </location>
</feature>
<evidence type="ECO:0000313" key="8">
    <source>
        <dbReference type="Proteomes" id="UP000695022"/>
    </source>
</evidence>
<feature type="DNA-binding region" description="HMG box" evidence="5">
    <location>
        <begin position="8"/>
        <end position="78"/>
    </location>
</feature>
<evidence type="ECO:0000256" key="5">
    <source>
        <dbReference type="PROSITE-ProRule" id="PRU00267"/>
    </source>
</evidence>
<evidence type="ECO:0000256" key="2">
    <source>
        <dbReference type="ARBA" id="ARBA00008774"/>
    </source>
</evidence>
<dbReference type="RefSeq" id="XP_014672272.1">
    <property type="nucleotide sequence ID" value="XM_014816786.1"/>
</dbReference>
<sequence length="205" mass="23549">MVRDPSKPKGRMSGYSYFVKTGRAEQKKKHPDEIIVFAEFSKKCAGEWKTMTDKEKKRFHELSETDKTRYEHEMASYLPPKGMGRGGKRKKKDPNAPKRAMSGFFWFCQDGRQVVRNINPGWGVGDVAKELGKRWGVLAPDVKANYNAMAQKDKKRYEIEMKSWKSKGTFGNAGASSKKFKKAEEDNGEEEDDDEEEEDDEEESD</sequence>
<evidence type="ECO:0000256" key="4">
    <source>
        <dbReference type="ARBA" id="ARBA00023242"/>
    </source>
</evidence>
<dbReference type="Pfam" id="PF00505">
    <property type="entry name" value="HMG_box"/>
    <property type="match status" value="1"/>
</dbReference>
<dbReference type="SUPFAM" id="SSF47095">
    <property type="entry name" value="HMG-box"/>
    <property type="match status" value="2"/>
</dbReference>
<feature type="DNA-binding region" description="HMG box" evidence="5">
    <location>
        <begin position="97"/>
        <end position="165"/>
    </location>
</feature>
<dbReference type="PROSITE" id="PS50118">
    <property type="entry name" value="HMG_BOX_2"/>
    <property type="match status" value="2"/>
</dbReference>
<protein>
    <submittedName>
        <fullName evidence="9">High mobility group protein DSP1-like isoform X2</fullName>
    </submittedName>
</protein>
<feature type="region of interest" description="Disordered" evidence="6">
    <location>
        <begin position="70"/>
        <end position="97"/>
    </location>
</feature>
<dbReference type="PANTHER" id="PTHR48112">
    <property type="entry name" value="HIGH MOBILITY GROUP PROTEIN DSP1"/>
    <property type="match status" value="1"/>
</dbReference>
<dbReference type="Pfam" id="PF09011">
    <property type="entry name" value="HMG_box_2"/>
    <property type="match status" value="1"/>
</dbReference>
<evidence type="ECO:0000256" key="3">
    <source>
        <dbReference type="ARBA" id="ARBA00023125"/>
    </source>
</evidence>
<keyword evidence="4 5" id="KW-0539">Nucleus</keyword>
<dbReference type="CDD" id="cd21978">
    <property type="entry name" value="HMG-box_HMGB_rpt1"/>
    <property type="match status" value="1"/>
</dbReference>
<comment type="subcellular location">
    <subcellularLocation>
        <location evidence="1">Nucleus</location>
    </subcellularLocation>
</comment>
<evidence type="ECO:0000256" key="1">
    <source>
        <dbReference type="ARBA" id="ARBA00004123"/>
    </source>
</evidence>
<keyword evidence="8" id="KW-1185">Reference proteome</keyword>
<dbReference type="InterPro" id="IPR009071">
    <property type="entry name" value="HMG_box_dom"/>
</dbReference>
<dbReference type="InterPro" id="IPR036910">
    <property type="entry name" value="HMG_box_dom_sf"/>
</dbReference>
<proteinExistence type="inferred from homology"/>
<accession>A0ABM1EJA1</accession>
<gene>
    <name evidence="9" type="primary">LOC106812807</name>
</gene>
<evidence type="ECO:0000259" key="7">
    <source>
        <dbReference type="PROSITE" id="PS50118"/>
    </source>
</evidence>
<evidence type="ECO:0000313" key="9">
    <source>
        <dbReference type="RefSeq" id="XP_014672272.1"/>
    </source>
</evidence>
<dbReference type="PANTHER" id="PTHR48112:SF32">
    <property type="entry name" value="HIGH MOBILITY GROUP PROTEIN B3"/>
    <property type="match status" value="1"/>
</dbReference>
<feature type="domain" description="HMG box" evidence="7">
    <location>
        <begin position="97"/>
        <end position="165"/>
    </location>
</feature>
<feature type="domain" description="HMG box" evidence="7">
    <location>
        <begin position="8"/>
        <end position="78"/>
    </location>
</feature>
<dbReference type="Proteomes" id="UP000695022">
    <property type="component" value="Unplaced"/>
</dbReference>